<dbReference type="EMBL" id="JACIFZ010000009">
    <property type="protein sequence ID" value="MBB4224881.1"/>
    <property type="molecule type" value="Genomic_DNA"/>
</dbReference>
<keyword evidence="4" id="KW-0800">Toxin</keyword>
<keyword evidence="8" id="KW-0472">Membrane</keyword>
<evidence type="ECO:0000256" key="1">
    <source>
        <dbReference type="ARBA" id="ARBA00004370"/>
    </source>
</evidence>
<dbReference type="PANTHER" id="PTHR38340:SF1">
    <property type="entry name" value="S-LAYER PROTEIN"/>
    <property type="match status" value="1"/>
</dbReference>
<dbReference type="InterPro" id="IPR015919">
    <property type="entry name" value="Cadherin-like_sf"/>
</dbReference>
<dbReference type="GO" id="GO:0008237">
    <property type="term" value="F:metallopeptidase activity"/>
    <property type="evidence" value="ECO:0007669"/>
    <property type="project" value="InterPro"/>
</dbReference>
<protein>
    <submittedName>
        <fullName evidence="11">Ca2+-binding RTX toxin-like protein</fullName>
    </submittedName>
</protein>
<accession>A0A840G6K0</accession>
<dbReference type="Pfam" id="PF00353">
    <property type="entry name" value="HemolysinCabind"/>
    <property type="match status" value="26"/>
</dbReference>
<evidence type="ECO:0000313" key="11">
    <source>
        <dbReference type="EMBL" id="MBB4224881.1"/>
    </source>
</evidence>
<feature type="region of interest" description="Disordered" evidence="9">
    <location>
        <begin position="1389"/>
        <end position="1448"/>
    </location>
</feature>
<dbReference type="RefSeq" id="WP_184641745.1">
    <property type="nucleotide sequence ID" value="NZ_JACIFZ010000009.1"/>
</dbReference>
<feature type="domain" description="Dystroglycan-type cadherin-like" evidence="10">
    <location>
        <begin position="2190"/>
        <end position="2290"/>
    </location>
</feature>
<evidence type="ECO:0000256" key="7">
    <source>
        <dbReference type="ARBA" id="ARBA00023026"/>
    </source>
</evidence>
<dbReference type="InterPro" id="IPR013783">
    <property type="entry name" value="Ig-like_fold"/>
</dbReference>
<feature type="domain" description="Dystroglycan-type cadherin-like" evidence="10">
    <location>
        <begin position="2291"/>
        <end position="2391"/>
    </location>
</feature>
<evidence type="ECO:0000256" key="4">
    <source>
        <dbReference type="ARBA" id="ARBA00022656"/>
    </source>
</evidence>
<keyword evidence="6" id="KW-0106">Calcium</keyword>
<feature type="compositionally biased region" description="Low complexity" evidence="9">
    <location>
        <begin position="988"/>
        <end position="999"/>
    </location>
</feature>
<dbReference type="Gene3D" id="2.150.10.10">
    <property type="entry name" value="Serralysin-like metalloprotease, C-terminal"/>
    <property type="match status" value="22"/>
</dbReference>
<dbReference type="PANTHER" id="PTHR38340">
    <property type="entry name" value="S-LAYER PROTEIN"/>
    <property type="match status" value="1"/>
</dbReference>
<feature type="region of interest" description="Disordered" evidence="9">
    <location>
        <begin position="1516"/>
        <end position="1556"/>
    </location>
</feature>
<dbReference type="InterPro" id="IPR003995">
    <property type="entry name" value="RTX_toxin_determinant-A"/>
</dbReference>
<dbReference type="PRINTS" id="PR01488">
    <property type="entry name" value="RTXTOXINA"/>
</dbReference>
<dbReference type="Pfam" id="PF06594">
    <property type="entry name" value="HCBP_related"/>
    <property type="match status" value="2"/>
</dbReference>
<evidence type="ECO:0000259" key="10">
    <source>
        <dbReference type="SMART" id="SM00736"/>
    </source>
</evidence>
<dbReference type="PRINTS" id="PR00313">
    <property type="entry name" value="CABNDNGRPT"/>
</dbReference>
<dbReference type="GO" id="GO:0016020">
    <property type="term" value="C:membrane"/>
    <property type="evidence" value="ECO:0007669"/>
    <property type="project" value="UniProtKB-SubCell"/>
</dbReference>
<comment type="caution">
    <text evidence="11">The sequence shown here is derived from an EMBL/GenBank/DDBJ whole genome shotgun (WGS) entry which is preliminary data.</text>
</comment>
<dbReference type="GO" id="GO:0005509">
    <property type="term" value="F:calcium ion binding"/>
    <property type="evidence" value="ECO:0007669"/>
    <property type="project" value="InterPro"/>
</dbReference>
<evidence type="ECO:0000256" key="6">
    <source>
        <dbReference type="ARBA" id="ARBA00022837"/>
    </source>
</evidence>
<dbReference type="InterPro" id="IPR010566">
    <property type="entry name" value="Haemolys_ca-bd"/>
</dbReference>
<dbReference type="SUPFAM" id="SSF55486">
    <property type="entry name" value="Metalloproteases ('zincins'), catalytic domain"/>
    <property type="match status" value="1"/>
</dbReference>
<organism evidence="11 12">
    <name type="scientific">Variovorax guangxiensis</name>
    <dbReference type="NCBI Taxonomy" id="1775474"/>
    <lineage>
        <taxon>Bacteria</taxon>
        <taxon>Pseudomonadati</taxon>
        <taxon>Pseudomonadota</taxon>
        <taxon>Betaproteobacteria</taxon>
        <taxon>Burkholderiales</taxon>
        <taxon>Comamonadaceae</taxon>
        <taxon>Variovorax</taxon>
    </lineage>
</organism>
<feature type="region of interest" description="Disordered" evidence="9">
    <location>
        <begin position="969"/>
        <end position="999"/>
    </location>
</feature>
<dbReference type="Pfam" id="PF05345">
    <property type="entry name" value="He_PIG"/>
    <property type="match status" value="2"/>
</dbReference>
<feature type="region of interest" description="Disordered" evidence="9">
    <location>
        <begin position="1471"/>
        <end position="1497"/>
    </location>
</feature>
<reference evidence="11 12" key="1">
    <citation type="submission" date="2020-08" db="EMBL/GenBank/DDBJ databases">
        <title>Genomic Encyclopedia of Type Strains, Phase IV (KMG-V): Genome sequencing to study the core and pangenomes of soil and plant-associated prokaryotes.</title>
        <authorList>
            <person name="Whitman W."/>
        </authorList>
    </citation>
    <scope>NUCLEOTIDE SEQUENCE [LARGE SCALE GENOMIC DNA]</scope>
    <source>
        <strain evidence="11 12">34/80</strain>
    </source>
</reference>
<gene>
    <name evidence="11" type="ORF">GGD71_005690</name>
</gene>
<dbReference type="SUPFAM" id="SSF51120">
    <property type="entry name" value="beta-Roll"/>
    <property type="match status" value="17"/>
</dbReference>
<evidence type="ECO:0000256" key="5">
    <source>
        <dbReference type="ARBA" id="ARBA00022737"/>
    </source>
</evidence>
<evidence type="ECO:0000313" key="12">
    <source>
        <dbReference type="Proteomes" id="UP000524450"/>
    </source>
</evidence>
<dbReference type="GO" id="GO:0005576">
    <property type="term" value="C:extracellular region"/>
    <property type="evidence" value="ECO:0007669"/>
    <property type="project" value="UniProtKB-SubCell"/>
</dbReference>
<feature type="compositionally biased region" description="Acidic residues" evidence="9">
    <location>
        <begin position="973"/>
        <end position="982"/>
    </location>
</feature>
<name>A0A840G6K0_9BURK</name>
<dbReference type="SMART" id="SM00736">
    <property type="entry name" value="CADG"/>
    <property type="match status" value="2"/>
</dbReference>
<dbReference type="Gene3D" id="2.60.40.10">
    <property type="entry name" value="Immunoglobulins"/>
    <property type="match status" value="2"/>
</dbReference>
<dbReference type="InterPro" id="IPR001343">
    <property type="entry name" value="Hemolysn_Ca-bd"/>
</dbReference>
<dbReference type="Gene3D" id="3.40.390.10">
    <property type="entry name" value="Collagenase (Catalytic Domain)"/>
    <property type="match status" value="1"/>
</dbReference>
<dbReference type="Proteomes" id="UP000524450">
    <property type="component" value="Unassembled WGS sequence"/>
</dbReference>
<dbReference type="InterPro" id="IPR006644">
    <property type="entry name" value="Cadg"/>
</dbReference>
<keyword evidence="5" id="KW-0677">Repeat</keyword>
<keyword evidence="7" id="KW-0843">Virulence</keyword>
<dbReference type="InterPro" id="IPR011049">
    <property type="entry name" value="Serralysin-like_metalloprot_C"/>
</dbReference>
<dbReference type="InterPro" id="IPR018511">
    <property type="entry name" value="Hemolysin-typ_Ca-bd_CS"/>
</dbReference>
<dbReference type="PROSITE" id="PS00330">
    <property type="entry name" value="HEMOLYSIN_CALCIUM"/>
    <property type="match status" value="21"/>
</dbReference>
<evidence type="ECO:0000256" key="8">
    <source>
        <dbReference type="ARBA" id="ARBA00023136"/>
    </source>
</evidence>
<comment type="subcellular location">
    <subcellularLocation>
        <location evidence="1">Membrane</location>
    </subcellularLocation>
    <subcellularLocation>
        <location evidence="2">Secreted</location>
    </subcellularLocation>
</comment>
<dbReference type="SUPFAM" id="SSF49313">
    <property type="entry name" value="Cadherin-like"/>
    <property type="match status" value="2"/>
</dbReference>
<dbReference type="InterPro" id="IPR024079">
    <property type="entry name" value="MetalloPept_cat_dom_sf"/>
</dbReference>
<proteinExistence type="predicted"/>
<dbReference type="GO" id="GO:0090729">
    <property type="term" value="F:toxin activity"/>
    <property type="evidence" value="ECO:0007669"/>
    <property type="project" value="UniProtKB-KW"/>
</dbReference>
<evidence type="ECO:0000256" key="3">
    <source>
        <dbReference type="ARBA" id="ARBA00022525"/>
    </source>
</evidence>
<evidence type="ECO:0000256" key="9">
    <source>
        <dbReference type="SAM" id="MobiDB-lite"/>
    </source>
</evidence>
<sequence length="2799" mass="285770">MEKQLTVVDPVTGQSRQLTRLEIADAITRLQPRRQVEAGQTIKVAFLDIPPDYATGSLETYWAKYFPQVNRSNASPEWVQYIQNEYRDAKLIQDGFASIPVEQRQAIFNQAIKAWQSTYANVTFELVSDPAQADVRVGLSGNVNMNFSPGSLPDRPRLGDVFLNTSMSALAQGLTADQALSAMFHEFGHVLGLSHPTLDGPLPSEYGKQQYAAMSYGTILGGFLPMTPMLFDALGLEAIGLLKENVNVGDGSVYSFSNADQGKLLIDNGGEHDKIDASATTTDNEIDLRATDFNTGKAYFSSIGVGAGKYNVAIYEGSQIEDATGGKGKDHIIGNDVGNVLNGGNGDGRADVLEGGKGSDIYIFNGAFGKDTVRDSDGSGSIQIDGVTLSGTARASGRSGSGEWVLKQGGSTYRLKLRAAANGTESQLVITKDGDTKNSVVIEKFNLASALENPYLGIKLAKSTVVAMEGTGANPLEDPDFDPASVAGSSIVQEGAGKTVSFYLGRPARAGETLTLSLSELAGKFQVVLGDSTVPIGDAIIVLKEGQTSVSVALIQVGDVDEDGSGNLTATLHGLDGDVTSNAWGIELRDGGDAVKTFNGDQRALISGIEADFNVHPGDPAFNTYNWGATQWAVDGTLVGGIVEEDFNDVIYGSDGKDRMNGLGGNDALDGRAGDDVLDGGVGDDLLAGGAGSDTIRGGAGKDVILSATGLSVFARQPDDEWAPPGGATTWIQGSNWGVYSSGGSGRTIEGGGSIFMDTAGDFVDAGDGDDIVIAGRGNDHIQGGDGDDALWGHGGDDVVLGGDGADALNGDGIKDSGYYQTVADAEHGNDFLDGGAGDDDITGGGANDVLYGGLGADLLWGDTRSEDELTGEFHGEDYLDGEAGDDQLVGGGKDDVLFGGVGNDNLWGDNDSEDKLAGEFHGDDYLDGEDGNDQLIGGGGNDTLLGGAGADVMLGDDDASQLEGKFHGADYLDGEDGDDELTGGGSDDTLLGGAGDDSLLGDSYNETDLASEFHGDDYLDGGAGDDQLVGGGKDDVLYGGAGKDRMWGDHDSSEKLAGAAHGNDYLDGGADDDLLFGGGKDDTLIGGDGADELVGDLVEAQLAGEFHGDDTLDGGEGNDRLFGLGKDDTLLGGAGNDLLMGDGQVSELAAQFHGDDYLDGGDGNDALFGGGGDDVLIGGAGDDFLSGEDQQSTFSTTTLTGNDALYGGDGNDTLVAGAGNNYLSGDEGDDYLWGGAGDDVLLGGSGNDFIRSGAGNDTLNGGEGADFYYVALGSGAKHISDVDDGSHNVLVLEGGFNFGLVRLSLGSLVIGDATGTTEIHLDGVDYDDLAGTSPVQEIRFSDGVTMSIAQLLDAVPIDIPTTELADVVRGTSGREVIHALAGDDVVDGRGGNDSLDLGEGNDIGRGGDGDDFVLGAGGNDQLYGDAGKDRLDGGTGDDLLDGGSGDDNLLGGSGDDVLLGAAGNDELLGGDGVDTLNGGDGNDDLDGGTGNDVLEGGAGDDVLLGGIGADQLNGGGGADRLDGGQDADAMTGGAGDDEYHVDDAGDTVSESQGEGRDVVFTGIDYMLAENLEDLRILQGSQATHATGNAADNTIVGNNVLGSTLLGMAGNDIIDGGAGNDLLDGGEGADILAGAAGDDEYHVDDVGDQVNEAFASGTDTVFATVDHALWSNVENLTLVGPNALEGTGNGLANVITGNASDNTLHGEGGDDTLVGGTGNDILDGGSGSDVLDGGDGDDVYVVDNAQDVIVEAAGGGTDTVKSTISYVLGADLENLTLVGQDARNGTGNADDNVIVGNEYENRLDGGGGEDRLEGGGGDDTYVIDSAGDVVVELEGEGYDTVEIGRSFSVSEIANIENVTLTGTLNINATGDDGTNILIGNAGDNVLDGGLGQDIMQGGAGNDTYIVDADDNWVIESPDEGIDTIVRNFDTTYILEANVENLTLAGSVYRGNGNELDNVITGNDADNNLLGLGGDDTLIGGGGDDALFGSEGQDLLIGGTGDDYYEIDDAGDAIVENAGEGDDFVRSSISWTLGANVERLALDGTDDLSATGNGLANGLWGNDGSNVLTGGQGNDFLSGGAGDDVYVFNAGDGQDTIDNTDALGSVDTLRFGAGIGENDVLAFQSGSHIFFKIKGTSDQIAFLDYYGANTQSGGVTMDHKIDHVEFANGTVWDQAMIQTVVDRANNNHAPTVNSNLPTLRASQGNLFTYVVPLNTITDPDAWDSVIYSATMPNGDPLPSWLSFDAQTRTFSGTPTSANVGSLQFVLWGTDNYGSGTGFYVNLSVTPPNQSPVIATPLADQSVAEGTAINYTIPSGSFTDPDTGDSLSYVATLADGSALPSWLSFNASTRRFTGTVPIGALDSLSVRVTATDQGGLAVQDVFNIAVAVQNLTLNGTTSAETLTGRSGNDTIDGKAGNDTLIGNAGNDRLIGGTGNDTMSGGTGDDTYVVDSTSDIVNENAGEGVDTVESSVTWTLGANVERLTLTGTTAINGTGNALDNVLTGNSAANTLTGNAGNDVLDGLGGADTMKGGTGDDTYYVDNASDVVTELASEGTDTVVSTLTHTLAANVENLRLNATGAINGTGNTLDNILFAGAGNNTLNGLAGTDTASYLYAGSAVTVSLAVTSAQATGGSGSDTLQNIENLTGSAFNDTLTGSAAANVLDGGAGNDTLTGGAGNDTYRMGRGQGSDTIVENDTTAGNSDTALFGSDIAANQLWFRQVGNNLEVSVIGSSDQFTLNNWYLGSQYHVEQFRTSDGRVLSDSNVQNLVQAMASFSPPAAGQTTLPPNYQSSLNAVIAANWQ</sequence>
<dbReference type="InterPro" id="IPR050557">
    <property type="entry name" value="RTX_toxin/Mannuronan_C5-epim"/>
</dbReference>
<keyword evidence="3" id="KW-0964">Secreted</keyword>
<evidence type="ECO:0000256" key="2">
    <source>
        <dbReference type="ARBA" id="ARBA00004613"/>
    </source>
</evidence>